<proteinExistence type="predicted"/>
<dbReference type="InterPro" id="IPR002970">
    <property type="entry name" value="Tick_his-bd"/>
</dbReference>
<feature type="compositionally biased region" description="Polar residues" evidence="1">
    <location>
        <begin position="202"/>
        <end position="211"/>
    </location>
</feature>
<dbReference type="SUPFAM" id="SSF50814">
    <property type="entry name" value="Lipocalins"/>
    <property type="match status" value="1"/>
</dbReference>
<keyword evidence="2" id="KW-0732">Signal</keyword>
<protein>
    <submittedName>
        <fullName evidence="3">Lipocalin</fullName>
    </submittedName>
</protein>
<dbReference type="EMBL" id="GEDV01002510">
    <property type="protein sequence ID" value="JAP86047.1"/>
    <property type="molecule type" value="Transcribed_RNA"/>
</dbReference>
<sequence>MSFFRLVLCTVFAACALAEEQNSTKNPNAYAENQTCFSQQNISYMTSLNNTFYVRKRDYNITTQYSCLSARKAGEYGNGSYAYTLSARINGTFVSYNVTSTPKTTGNHSANNSIVYQEFPGTNATDHKLMTTDDNHTCFLFATHLYYGGYGCLLVVIEEIADQDIPPACLTVYEEQCEQGIDPYDASCKNKTSSKSKDSKEASGQNTASCS</sequence>
<accession>A0A131Z413</accession>
<evidence type="ECO:0000256" key="2">
    <source>
        <dbReference type="SAM" id="SignalP"/>
    </source>
</evidence>
<name>A0A131Z413_RHIAP</name>
<dbReference type="Gene3D" id="2.40.128.20">
    <property type="match status" value="1"/>
</dbReference>
<dbReference type="GO" id="GO:0043176">
    <property type="term" value="F:amine binding"/>
    <property type="evidence" value="ECO:0007669"/>
    <property type="project" value="InterPro"/>
</dbReference>
<evidence type="ECO:0000256" key="1">
    <source>
        <dbReference type="SAM" id="MobiDB-lite"/>
    </source>
</evidence>
<dbReference type="AlphaFoldDB" id="A0A131Z413"/>
<dbReference type="InterPro" id="IPR012674">
    <property type="entry name" value="Calycin"/>
</dbReference>
<dbReference type="Pfam" id="PF02098">
    <property type="entry name" value="His_binding"/>
    <property type="match status" value="1"/>
</dbReference>
<organism evidence="3">
    <name type="scientific">Rhipicephalus appendiculatus</name>
    <name type="common">Brown ear tick</name>
    <dbReference type="NCBI Taxonomy" id="34631"/>
    <lineage>
        <taxon>Eukaryota</taxon>
        <taxon>Metazoa</taxon>
        <taxon>Ecdysozoa</taxon>
        <taxon>Arthropoda</taxon>
        <taxon>Chelicerata</taxon>
        <taxon>Arachnida</taxon>
        <taxon>Acari</taxon>
        <taxon>Parasitiformes</taxon>
        <taxon>Ixodida</taxon>
        <taxon>Ixodoidea</taxon>
        <taxon>Ixodidae</taxon>
        <taxon>Rhipicephalinae</taxon>
        <taxon>Rhipicephalus</taxon>
        <taxon>Rhipicephalus</taxon>
    </lineage>
</organism>
<feature type="chain" id="PRO_5007286703" evidence="2">
    <location>
        <begin position="19"/>
        <end position="211"/>
    </location>
</feature>
<dbReference type="GO" id="GO:0030682">
    <property type="term" value="P:symbiont-mediated perturbation of host defenses"/>
    <property type="evidence" value="ECO:0007669"/>
    <property type="project" value="InterPro"/>
</dbReference>
<evidence type="ECO:0000313" key="3">
    <source>
        <dbReference type="EMBL" id="JAP86047.1"/>
    </source>
</evidence>
<feature type="region of interest" description="Disordered" evidence="1">
    <location>
        <begin position="183"/>
        <end position="211"/>
    </location>
</feature>
<feature type="signal peptide" evidence="2">
    <location>
        <begin position="1"/>
        <end position="18"/>
    </location>
</feature>
<reference evidence="3" key="1">
    <citation type="journal article" date="2016" name="Ticks Tick Borne Dis.">
        <title>De novo assembly and annotation of the salivary gland transcriptome of Rhipicephalus appendiculatus male and female ticks during blood feeding.</title>
        <authorList>
            <person name="de Castro M.H."/>
            <person name="de Klerk D."/>
            <person name="Pienaar R."/>
            <person name="Latif A.A."/>
            <person name="Rees D.J."/>
            <person name="Mans B.J."/>
        </authorList>
    </citation>
    <scope>NUCLEOTIDE SEQUENCE</scope>
    <source>
        <tissue evidence="3">Salivary glands</tissue>
    </source>
</reference>